<dbReference type="InterPro" id="IPR003142">
    <property type="entry name" value="BPL_C"/>
</dbReference>
<dbReference type="PROSITE" id="PS51733">
    <property type="entry name" value="BPL_LPL_CATALYTIC"/>
    <property type="match status" value="1"/>
</dbReference>
<dbReference type="Pfam" id="PF02237">
    <property type="entry name" value="BPL_C"/>
    <property type="match status" value="1"/>
</dbReference>
<dbReference type="EMBL" id="SNYW01000011">
    <property type="protein sequence ID" value="TDQ80537.1"/>
    <property type="molecule type" value="Genomic_DNA"/>
</dbReference>
<gene>
    <name evidence="8" type="ORF">A8950_3069</name>
</gene>
<dbReference type="CDD" id="cd16442">
    <property type="entry name" value="BPL"/>
    <property type="match status" value="1"/>
</dbReference>
<evidence type="ECO:0000256" key="4">
    <source>
        <dbReference type="ARBA" id="ARBA00023267"/>
    </source>
</evidence>
<reference evidence="8 9" key="1">
    <citation type="submission" date="2019-03" db="EMBL/GenBank/DDBJ databases">
        <title>Genomic Encyclopedia of Type Strains, Phase III (KMG-III): the genomes of soil and plant-associated and newly described type strains.</title>
        <authorList>
            <person name="Whitman W."/>
        </authorList>
    </citation>
    <scope>NUCLEOTIDE SEQUENCE [LARGE SCALE GENOMIC DNA]</scope>
    <source>
        <strain evidence="8 9">CGMCC 1.7660</strain>
    </source>
</reference>
<comment type="caution">
    <text evidence="8">The sequence shown here is derived from an EMBL/GenBank/DDBJ whole genome shotgun (WGS) entry which is preliminary data.</text>
</comment>
<dbReference type="GO" id="GO:0005737">
    <property type="term" value="C:cytoplasm"/>
    <property type="evidence" value="ECO:0007669"/>
    <property type="project" value="TreeGrafter"/>
</dbReference>
<keyword evidence="2" id="KW-0547">Nucleotide-binding</keyword>
<dbReference type="InterPro" id="IPR045864">
    <property type="entry name" value="aa-tRNA-synth_II/BPL/LPL"/>
</dbReference>
<keyword evidence="9" id="KW-1185">Reference proteome</keyword>
<dbReference type="AlphaFoldDB" id="A0A4R6WPV4"/>
<name>A0A4R6WPV4_9PROT</name>
<dbReference type="Gene3D" id="3.30.930.10">
    <property type="entry name" value="Bira Bifunctional Protein, Domain 2"/>
    <property type="match status" value="1"/>
</dbReference>
<dbReference type="SUPFAM" id="SSF55681">
    <property type="entry name" value="Class II aaRS and biotin synthetases"/>
    <property type="match status" value="1"/>
</dbReference>
<dbReference type="Pfam" id="PF03099">
    <property type="entry name" value="BPL_LplA_LipB"/>
    <property type="match status" value="1"/>
</dbReference>
<dbReference type="PANTHER" id="PTHR12835">
    <property type="entry name" value="BIOTIN PROTEIN LIGASE"/>
    <property type="match status" value="1"/>
</dbReference>
<keyword evidence="3" id="KW-0067">ATP-binding</keyword>
<evidence type="ECO:0000256" key="5">
    <source>
        <dbReference type="ARBA" id="ARBA00024227"/>
    </source>
</evidence>
<dbReference type="OrthoDB" id="9807064at2"/>
<dbReference type="PANTHER" id="PTHR12835:SF5">
    <property type="entry name" value="BIOTIN--PROTEIN LIGASE"/>
    <property type="match status" value="1"/>
</dbReference>
<evidence type="ECO:0000313" key="8">
    <source>
        <dbReference type="EMBL" id="TDQ80537.1"/>
    </source>
</evidence>
<organism evidence="8 9">
    <name type="scientific">Dongia mobilis</name>
    <dbReference type="NCBI Taxonomy" id="578943"/>
    <lineage>
        <taxon>Bacteria</taxon>
        <taxon>Pseudomonadati</taxon>
        <taxon>Pseudomonadota</taxon>
        <taxon>Alphaproteobacteria</taxon>
        <taxon>Rhodospirillales</taxon>
        <taxon>Dongiaceae</taxon>
        <taxon>Dongia</taxon>
    </lineage>
</organism>
<dbReference type="Proteomes" id="UP000295783">
    <property type="component" value="Unassembled WGS sequence"/>
</dbReference>
<dbReference type="GO" id="GO:0004077">
    <property type="term" value="F:biotin--[biotin carboxyl-carrier protein] ligase activity"/>
    <property type="evidence" value="ECO:0007669"/>
    <property type="project" value="UniProtKB-EC"/>
</dbReference>
<comment type="catalytic activity">
    <reaction evidence="6">
        <text>biotin + L-lysyl-[protein] + ATP = N(6)-biotinyl-L-lysyl-[protein] + AMP + diphosphate + H(+)</text>
        <dbReference type="Rhea" id="RHEA:11756"/>
        <dbReference type="Rhea" id="RHEA-COMP:9752"/>
        <dbReference type="Rhea" id="RHEA-COMP:10505"/>
        <dbReference type="ChEBI" id="CHEBI:15378"/>
        <dbReference type="ChEBI" id="CHEBI:29969"/>
        <dbReference type="ChEBI" id="CHEBI:30616"/>
        <dbReference type="ChEBI" id="CHEBI:33019"/>
        <dbReference type="ChEBI" id="CHEBI:57586"/>
        <dbReference type="ChEBI" id="CHEBI:83144"/>
        <dbReference type="ChEBI" id="CHEBI:456215"/>
        <dbReference type="EC" id="6.3.4.15"/>
    </reaction>
</comment>
<sequence length="245" mass="25963">MSLIFRVESVAEIGSTNDALKQRAAEGGDAGLVLRADRQLSGRGRRGRSWTSEPGNLYVSILLRPRKPAAEAATLGFVAALAIGNLVRALVAQPVTLKWPNDVLVGGAKISGILLESGGPEPTRPDWLVLGMGVNLRHHPAGALYPTTDLVAAGGPALPPDRALDLLLAEFQPLYQRWQDDGFAALREEWLRHAQGLGARILARLGGEEAAGTFAGIEPDGTLLLETETGVIRRIAAGDIFFAPA</sequence>
<dbReference type="InterPro" id="IPR004408">
    <property type="entry name" value="Biotin_CoA_COase_ligase"/>
</dbReference>
<accession>A0A4R6WPV4</accession>
<evidence type="ECO:0000256" key="1">
    <source>
        <dbReference type="ARBA" id="ARBA00022598"/>
    </source>
</evidence>
<dbReference type="RefSeq" id="WP_133614523.1">
    <property type="nucleotide sequence ID" value="NZ_SNYW01000011.1"/>
</dbReference>
<dbReference type="Gene3D" id="2.30.30.100">
    <property type="match status" value="1"/>
</dbReference>
<evidence type="ECO:0000256" key="6">
    <source>
        <dbReference type="ARBA" id="ARBA00047846"/>
    </source>
</evidence>
<keyword evidence="4" id="KW-0092">Biotin</keyword>
<evidence type="ECO:0000313" key="9">
    <source>
        <dbReference type="Proteomes" id="UP000295783"/>
    </source>
</evidence>
<evidence type="ECO:0000256" key="3">
    <source>
        <dbReference type="ARBA" id="ARBA00022840"/>
    </source>
</evidence>
<keyword evidence="1 8" id="KW-0436">Ligase</keyword>
<evidence type="ECO:0000256" key="2">
    <source>
        <dbReference type="ARBA" id="ARBA00022741"/>
    </source>
</evidence>
<dbReference type="InterPro" id="IPR004143">
    <property type="entry name" value="BPL_LPL_catalytic"/>
</dbReference>
<dbReference type="EC" id="6.3.4.15" evidence="5"/>
<dbReference type="InterPro" id="IPR008988">
    <property type="entry name" value="Transcriptional_repressor_C"/>
</dbReference>
<dbReference type="SUPFAM" id="SSF50037">
    <property type="entry name" value="C-terminal domain of transcriptional repressors"/>
    <property type="match status" value="1"/>
</dbReference>
<dbReference type="GO" id="GO:0005524">
    <property type="term" value="F:ATP binding"/>
    <property type="evidence" value="ECO:0007669"/>
    <property type="project" value="UniProtKB-KW"/>
</dbReference>
<proteinExistence type="predicted"/>
<evidence type="ECO:0000259" key="7">
    <source>
        <dbReference type="PROSITE" id="PS51733"/>
    </source>
</evidence>
<protein>
    <recommendedName>
        <fullName evidence="5">biotin--[biotin carboxyl-carrier protein] ligase</fullName>
        <ecNumber evidence="5">6.3.4.15</ecNumber>
    </recommendedName>
</protein>
<feature type="domain" description="BPL/LPL catalytic" evidence="7">
    <location>
        <begin position="1"/>
        <end position="179"/>
    </location>
</feature>
<dbReference type="NCBIfam" id="TIGR00121">
    <property type="entry name" value="birA_ligase"/>
    <property type="match status" value="1"/>
</dbReference>